<evidence type="ECO:0000313" key="4">
    <source>
        <dbReference type="Proteomes" id="UP001152797"/>
    </source>
</evidence>
<dbReference type="EMBL" id="CAMXCT020006578">
    <property type="protein sequence ID" value="CAL1169692.1"/>
    <property type="molecule type" value="Genomic_DNA"/>
</dbReference>
<organism evidence="2">
    <name type="scientific">Cladocopium goreaui</name>
    <dbReference type="NCBI Taxonomy" id="2562237"/>
    <lineage>
        <taxon>Eukaryota</taxon>
        <taxon>Sar</taxon>
        <taxon>Alveolata</taxon>
        <taxon>Dinophyceae</taxon>
        <taxon>Suessiales</taxon>
        <taxon>Symbiodiniaceae</taxon>
        <taxon>Cladocopium</taxon>
    </lineage>
</organism>
<protein>
    <submittedName>
        <fullName evidence="2">Uncharacterized protein</fullName>
    </submittedName>
</protein>
<reference evidence="2" key="1">
    <citation type="submission" date="2022-10" db="EMBL/GenBank/DDBJ databases">
        <authorList>
            <person name="Chen Y."/>
            <person name="Dougan E. K."/>
            <person name="Chan C."/>
            <person name="Rhodes N."/>
            <person name="Thang M."/>
        </authorList>
    </citation>
    <scope>NUCLEOTIDE SEQUENCE</scope>
</reference>
<dbReference type="EMBL" id="CAMXCT030006578">
    <property type="protein sequence ID" value="CAL4803629.1"/>
    <property type="molecule type" value="Genomic_DNA"/>
</dbReference>
<evidence type="ECO:0000256" key="1">
    <source>
        <dbReference type="SAM" id="MobiDB-lite"/>
    </source>
</evidence>
<name>A0A9P1GLT6_9DINO</name>
<evidence type="ECO:0000313" key="2">
    <source>
        <dbReference type="EMBL" id="CAI4016317.1"/>
    </source>
</evidence>
<gene>
    <name evidence="2" type="ORF">C1SCF055_LOCUS41069</name>
</gene>
<accession>A0A9P1GLT6</accession>
<feature type="compositionally biased region" description="Basic and acidic residues" evidence="1">
    <location>
        <begin position="82"/>
        <end position="93"/>
    </location>
</feature>
<evidence type="ECO:0000313" key="3">
    <source>
        <dbReference type="EMBL" id="CAL4803629.1"/>
    </source>
</evidence>
<comment type="caution">
    <text evidence="2">The sequence shown here is derived from an EMBL/GenBank/DDBJ whole genome shotgun (WGS) entry which is preliminary data.</text>
</comment>
<proteinExistence type="predicted"/>
<keyword evidence="4" id="KW-1185">Reference proteome</keyword>
<dbReference type="EMBL" id="CAMXCT010006578">
    <property type="protein sequence ID" value="CAI4016317.1"/>
    <property type="molecule type" value="Genomic_DNA"/>
</dbReference>
<reference evidence="3 4" key="2">
    <citation type="submission" date="2024-05" db="EMBL/GenBank/DDBJ databases">
        <authorList>
            <person name="Chen Y."/>
            <person name="Shah S."/>
            <person name="Dougan E. K."/>
            <person name="Thang M."/>
            <person name="Chan C."/>
        </authorList>
    </citation>
    <scope>NUCLEOTIDE SEQUENCE [LARGE SCALE GENOMIC DNA]</scope>
</reference>
<dbReference type="AlphaFoldDB" id="A0A9P1GLT6"/>
<dbReference type="Proteomes" id="UP001152797">
    <property type="component" value="Unassembled WGS sequence"/>
</dbReference>
<feature type="region of interest" description="Disordered" evidence="1">
    <location>
        <begin position="74"/>
        <end position="93"/>
    </location>
</feature>
<sequence>MRPMDLVDSEPAPGVQEELSRFGRRLVHTEGCQQAQELEIHEMRHVVDKENCTEMKKPFEGDMKGVLGAVPTDCDTWSDGSDDSKEKSELEKETTYEEVCTEVKNLHLSAKLLVGSDLRVT</sequence>